<dbReference type="Gene3D" id="3.10.620.30">
    <property type="match status" value="1"/>
</dbReference>
<feature type="transmembrane region" description="Helical" evidence="2">
    <location>
        <begin position="131"/>
        <end position="150"/>
    </location>
</feature>
<accession>A0A4R9B8D3</accession>
<dbReference type="InterPro" id="IPR021878">
    <property type="entry name" value="TgpA_N"/>
</dbReference>
<dbReference type="PANTHER" id="PTHR42736">
    <property type="entry name" value="PROTEIN-GLUTAMINE GAMMA-GLUTAMYLTRANSFERASE"/>
    <property type="match status" value="1"/>
</dbReference>
<dbReference type="Pfam" id="PF01841">
    <property type="entry name" value="Transglut_core"/>
    <property type="match status" value="1"/>
</dbReference>
<feature type="transmembrane region" description="Helical" evidence="2">
    <location>
        <begin position="74"/>
        <end position="98"/>
    </location>
</feature>
<feature type="transmembrane region" description="Helical" evidence="2">
    <location>
        <begin position="627"/>
        <end position="647"/>
    </location>
</feature>
<dbReference type="EMBL" id="SOHH01000064">
    <property type="protein sequence ID" value="TFD77770.1"/>
    <property type="molecule type" value="Genomic_DNA"/>
</dbReference>
<keyword evidence="2" id="KW-1133">Transmembrane helix</keyword>
<dbReference type="Proteomes" id="UP000298313">
    <property type="component" value="Unassembled WGS sequence"/>
</dbReference>
<reference evidence="4 5" key="1">
    <citation type="submission" date="2019-03" db="EMBL/GenBank/DDBJ databases">
        <title>Genomics of glacier-inhabiting Cryobacterium strains.</title>
        <authorList>
            <person name="Liu Q."/>
            <person name="Xin Y.-H."/>
        </authorList>
    </citation>
    <scope>NUCLEOTIDE SEQUENCE [LARGE SCALE GENOMIC DNA]</scope>
    <source>
        <strain evidence="4 5">Hh4</strain>
    </source>
</reference>
<feature type="transmembrane region" description="Helical" evidence="2">
    <location>
        <begin position="43"/>
        <end position="62"/>
    </location>
</feature>
<evidence type="ECO:0000313" key="5">
    <source>
        <dbReference type="Proteomes" id="UP000298313"/>
    </source>
</evidence>
<dbReference type="Pfam" id="PF11992">
    <property type="entry name" value="TgpA_N"/>
    <property type="match status" value="1"/>
</dbReference>
<feature type="transmembrane region" description="Helical" evidence="2">
    <location>
        <begin position="230"/>
        <end position="249"/>
    </location>
</feature>
<dbReference type="SUPFAM" id="SSF54001">
    <property type="entry name" value="Cysteine proteinases"/>
    <property type="match status" value="1"/>
</dbReference>
<comment type="caution">
    <text evidence="4">The sequence shown here is derived from an EMBL/GenBank/DDBJ whole genome shotgun (WGS) entry which is preliminary data.</text>
</comment>
<dbReference type="RefSeq" id="WP_134523698.1">
    <property type="nucleotide sequence ID" value="NZ_SOHH01000064.1"/>
</dbReference>
<evidence type="ECO:0000313" key="4">
    <source>
        <dbReference type="EMBL" id="TFD77770.1"/>
    </source>
</evidence>
<keyword evidence="5" id="KW-1185">Reference proteome</keyword>
<dbReference type="InterPro" id="IPR002931">
    <property type="entry name" value="Transglutaminase-like"/>
</dbReference>
<protein>
    <submittedName>
        <fullName evidence="4">DUF4129 domain-containing protein</fullName>
    </submittedName>
</protein>
<feature type="transmembrane region" description="Helical" evidence="2">
    <location>
        <begin position="180"/>
        <end position="198"/>
    </location>
</feature>
<name>A0A4R9B8D3_9MICO</name>
<dbReference type="SMART" id="SM00460">
    <property type="entry name" value="TGc"/>
    <property type="match status" value="1"/>
</dbReference>
<dbReference type="AlphaFoldDB" id="A0A4R9B8D3"/>
<dbReference type="InterPro" id="IPR052901">
    <property type="entry name" value="Bact_TGase-like"/>
</dbReference>
<keyword evidence="2" id="KW-0812">Transmembrane</keyword>
<dbReference type="InterPro" id="IPR025403">
    <property type="entry name" value="TgpA-like_C"/>
</dbReference>
<dbReference type="InterPro" id="IPR038765">
    <property type="entry name" value="Papain-like_cys_pep_sf"/>
</dbReference>
<dbReference type="Pfam" id="PF13559">
    <property type="entry name" value="DUF4129"/>
    <property type="match status" value="1"/>
</dbReference>
<dbReference type="OrthoDB" id="9804023at2"/>
<feature type="domain" description="Transglutaminase-like" evidence="3">
    <location>
        <begin position="492"/>
        <end position="567"/>
    </location>
</feature>
<feature type="region of interest" description="Disordered" evidence="1">
    <location>
        <begin position="591"/>
        <end position="617"/>
    </location>
</feature>
<gene>
    <name evidence="4" type="ORF">E3T48_08925</name>
</gene>
<keyword evidence="2" id="KW-0472">Membrane</keyword>
<dbReference type="PANTHER" id="PTHR42736:SF1">
    <property type="entry name" value="PROTEIN-GLUTAMINE GAMMA-GLUTAMYLTRANSFERASE"/>
    <property type="match status" value="1"/>
</dbReference>
<feature type="non-terminal residue" evidence="4">
    <location>
        <position position="728"/>
    </location>
</feature>
<evidence type="ECO:0000256" key="2">
    <source>
        <dbReference type="SAM" id="Phobius"/>
    </source>
</evidence>
<evidence type="ECO:0000256" key="1">
    <source>
        <dbReference type="SAM" id="MobiDB-lite"/>
    </source>
</evidence>
<evidence type="ECO:0000259" key="3">
    <source>
        <dbReference type="SMART" id="SM00460"/>
    </source>
</evidence>
<sequence length="728" mass="76148">MSRPDATAGRRRPIRPEWPVTGALLLLLFVANGALGPLLQGTTWWWLMAFVSGTVLLGLAGLRRVGLAESLAPVAGFGILLATVTLLFGGGTGLLWLIPSLETIDRFGTLVDSGLESIQQQGTPADPVPGILLLLGAGAGVIAVMMHLLAITLRVPALAGLPALVPVAVPGLIVDGGADPLALALTAIAFLILLRVDVRVRRARETENPPAGPNAPRVVGPVRRRGPGPLWGSMVVGSIGVVGALLLSVTTPAVPGGGFGGNRSAGTLLFGTGVTPLINLGQDLRRPESSPALHYRTNASTPPYLKLLTLDNFVGATWMARVEPADPNGNVGDIDLPQGLSSRVATRETTTQVVIDGVATRWLPTPFAPKKVTGLVGDWYWDRSTSTIASTNSITRGQQYTVTALELAPTAEQLRAAGTRYPASIRRNLALPGNRPAVIDQTAGNVTGGAISPYDAAVALQDYLRGDQFSYDTDAPVAAGYDGGGVDVVGKFLEVKRGYCVHFASAMAVMARSIGIPARIAIGYLPGSRSTSYIEGRDRFNVDAHDLHSWPELYFGGVGWVAFEPTPGRGTVPAYTRATDAQVPLGGVVDGLPSTAPRNADPGGQNPSDALRAATAQTGDSAAARTLAAVLAAVLIVLMLPGGARALRRQVRRRRVRAGPGGGGWAWDEVTDTAVDHGVLVRDTETPRELAARLELLPGLSHPPAGYPADALRRLLVAAERQRFGRPG</sequence>
<proteinExistence type="predicted"/>
<organism evidence="4 5">
    <name type="scientific">Cryobacterium fucosi</name>
    <dbReference type="NCBI Taxonomy" id="1259157"/>
    <lineage>
        <taxon>Bacteria</taxon>
        <taxon>Bacillati</taxon>
        <taxon>Actinomycetota</taxon>
        <taxon>Actinomycetes</taxon>
        <taxon>Micrococcales</taxon>
        <taxon>Microbacteriaceae</taxon>
        <taxon>Cryobacterium</taxon>
    </lineage>
</organism>